<feature type="non-terminal residue" evidence="1">
    <location>
        <position position="159"/>
    </location>
</feature>
<evidence type="ECO:0000313" key="1">
    <source>
        <dbReference type="EMBL" id="KAJ2889440.1"/>
    </source>
</evidence>
<dbReference type="Proteomes" id="UP001139981">
    <property type="component" value="Unassembled WGS sequence"/>
</dbReference>
<organism evidence="1 2">
    <name type="scientific">Coemansia aciculifera</name>
    <dbReference type="NCBI Taxonomy" id="417176"/>
    <lineage>
        <taxon>Eukaryota</taxon>
        <taxon>Fungi</taxon>
        <taxon>Fungi incertae sedis</taxon>
        <taxon>Zoopagomycota</taxon>
        <taxon>Kickxellomycotina</taxon>
        <taxon>Kickxellomycetes</taxon>
        <taxon>Kickxellales</taxon>
        <taxon>Kickxellaceae</taxon>
        <taxon>Coemansia</taxon>
    </lineage>
</organism>
<protein>
    <submittedName>
        <fullName evidence="1">Uncharacterized protein</fullName>
    </submittedName>
</protein>
<dbReference type="EMBL" id="JANBVB010001835">
    <property type="protein sequence ID" value="KAJ2889440.1"/>
    <property type="molecule type" value="Genomic_DNA"/>
</dbReference>
<accession>A0ACC1LX35</accession>
<gene>
    <name evidence="1" type="ORF">IWW38_004709</name>
</gene>
<evidence type="ECO:0000313" key="2">
    <source>
        <dbReference type="Proteomes" id="UP001139981"/>
    </source>
</evidence>
<proteinExistence type="predicted"/>
<comment type="caution">
    <text evidence="1">The sequence shown here is derived from an EMBL/GenBank/DDBJ whole genome shotgun (WGS) entry which is preliminary data.</text>
</comment>
<reference evidence="1" key="1">
    <citation type="submission" date="2022-07" db="EMBL/GenBank/DDBJ databases">
        <title>Phylogenomic reconstructions and comparative analyses of Kickxellomycotina fungi.</title>
        <authorList>
            <person name="Reynolds N.K."/>
            <person name="Stajich J.E."/>
            <person name="Barry K."/>
            <person name="Grigoriev I.V."/>
            <person name="Crous P."/>
            <person name="Smith M.E."/>
        </authorList>
    </citation>
    <scope>NUCLEOTIDE SEQUENCE</scope>
    <source>
        <strain evidence="1">CBS 190363</strain>
    </source>
</reference>
<sequence>MTSDSVHGILGFLQKKNRFYGWNKCLFLLGQHGLALVSSDPLPRTSKRESQKAELPFKTIGDVGGYDLRQIERIQPKQLIALSSITRVTAHGAADIVIATTLSGTLVLRAQTTGDRNDWMQSMQAAVASATLPDVDHDASLADISELSEDLVEIEASPA</sequence>
<name>A0ACC1LX35_9FUNG</name>
<keyword evidence="2" id="KW-1185">Reference proteome</keyword>